<accession>A0A6J4VQS9</accession>
<proteinExistence type="predicted"/>
<name>A0A6J4VQS9_9CYAN</name>
<gene>
    <name evidence="1" type="ORF">AVDCRST_MAG81-2795</name>
</gene>
<organism evidence="1">
    <name type="scientific">uncultured Synechococcales cyanobacterium</name>
    <dbReference type="NCBI Taxonomy" id="1936017"/>
    <lineage>
        <taxon>Bacteria</taxon>
        <taxon>Bacillati</taxon>
        <taxon>Cyanobacteriota</taxon>
        <taxon>Cyanophyceae</taxon>
        <taxon>Synechococcales</taxon>
        <taxon>environmental samples</taxon>
    </lineage>
</organism>
<evidence type="ECO:0000313" key="1">
    <source>
        <dbReference type="EMBL" id="CAA9580439.1"/>
    </source>
</evidence>
<dbReference type="AlphaFoldDB" id="A0A6J4VQS9"/>
<reference evidence="1" key="1">
    <citation type="submission" date="2020-02" db="EMBL/GenBank/DDBJ databases">
        <authorList>
            <person name="Meier V. D."/>
        </authorList>
    </citation>
    <scope>NUCLEOTIDE SEQUENCE</scope>
    <source>
        <strain evidence="1">AVDCRST_MAG81</strain>
    </source>
</reference>
<sequence length="42" mass="5337">MWLQQVRGVICFALFLYELLATEWQYVQENIHYTHYSRIYYF</sequence>
<dbReference type="EMBL" id="CADCWO010000157">
    <property type="protein sequence ID" value="CAA9580439.1"/>
    <property type="molecule type" value="Genomic_DNA"/>
</dbReference>
<protein>
    <submittedName>
        <fullName evidence="1">Uncharacterized protein</fullName>
    </submittedName>
</protein>